<reference evidence="8 9" key="1">
    <citation type="submission" date="2018-08" db="EMBL/GenBank/DDBJ databases">
        <title>Fulvimarina sp. 85, whole genome shotgun sequence.</title>
        <authorList>
            <person name="Tuo L."/>
        </authorList>
    </citation>
    <scope>NUCLEOTIDE SEQUENCE [LARGE SCALE GENOMIC DNA]</scope>
    <source>
        <strain evidence="8 9">85</strain>
    </source>
</reference>
<keyword evidence="2" id="KW-1003">Cell membrane</keyword>
<dbReference type="RefSeq" id="WP_116683966.1">
    <property type="nucleotide sequence ID" value="NZ_QURL01000005.1"/>
</dbReference>
<feature type="transmembrane region" description="Helical" evidence="6">
    <location>
        <begin position="122"/>
        <end position="141"/>
    </location>
</feature>
<dbReference type="GO" id="GO:0005886">
    <property type="term" value="C:plasma membrane"/>
    <property type="evidence" value="ECO:0007669"/>
    <property type="project" value="UniProtKB-SubCell"/>
</dbReference>
<evidence type="ECO:0000256" key="2">
    <source>
        <dbReference type="ARBA" id="ARBA00022475"/>
    </source>
</evidence>
<organism evidence="8 9">
    <name type="scientific">Fulvimarina endophytica</name>
    <dbReference type="NCBI Taxonomy" id="2293836"/>
    <lineage>
        <taxon>Bacteria</taxon>
        <taxon>Pseudomonadati</taxon>
        <taxon>Pseudomonadota</taxon>
        <taxon>Alphaproteobacteria</taxon>
        <taxon>Hyphomicrobiales</taxon>
        <taxon>Aurantimonadaceae</taxon>
        <taxon>Fulvimarina</taxon>
    </lineage>
</organism>
<dbReference type="AlphaFoldDB" id="A0A371X1P8"/>
<dbReference type="PANTHER" id="PTHR42920">
    <property type="entry name" value="OS03G0707200 PROTEIN-RELATED"/>
    <property type="match status" value="1"/>
</dbReference>
<comment type="subcellular location">
    <subcellularLocation>
        <location evidence="1">Cell membrane</location>
        <topology evidence="1">Multi-pass membrane protein</topology>
    </subcellularLocation>
</comment>
<evidence type="ECO:0000256" key="3">
    <source>
        <dbReference type="ARBA" id="ARBA00022692"/>
    </source>
</evidence>
<dbReference type="OrthoDB" id="9806889at2"/>
<dbReference type="InterPro" id="IPR037185">
    <property type="entry name" value="EmrE-like"/>
</dbReference>
<keyword evidence="3 6" id="KW-0812">Transmembrane</keyword>
<dbReference type="Proteomes" id="UP000264310">
    <property type="component" value="Unassembled WGS sequence"/>
</dbReference>
<name>A0A371X1P8_9HYPH</name>
<gene>
    <name evidence="8" type="ORF">DYI37_12600</name>
</gene>
<feature type="transmembrane region" description="Helical" evidence="6">
    <location>
        <begin position="153"/>
        <end position="172"/>
    </location>
</feature>
<evidence type="ECO:0000313" key="9">
    <source>
        <dbReference type="Proteomes" id="UP000264310"/>
    </source>
</evidence>
<keyword evidence="5 6" id="KW-0472">Membrane</keyword>
<evidence type="ECO:0000256" key="4">
    <source>
        <dbReference type="ARBA" id="ARBA00022989"/>
    </source>
</evidence>
<evidence type="ECO:0000259" key="7">
    <source>
        <dbReference type="Pfam" id="PF00892"/>
    </source>
</evidence>
<evidence type="ECO:0000256" key="5">
    <source>
        <dbReference type="ARBA" id="ARBA00023136"/>
    </source>
</evidence>
<evidence type="ECO:0000313" key="8">
    <source>
        <dbReference type="EMBL" id="RFC63152.1"/>
    </source>
</evidence>
<dbReference type="Pfam" id="PF00892">
    <property type="entry name" value="EamA"/>
    <property type="match status" value="2"/>
</dbReference>
<feature type="transmembrane region" description="Helical" evidence="6">
    <location>
        <begin position="218"/>
        <end position="235"/>
    </location>
</feature>
<sequence length="308" mass="32920">MVSHPYVLLALTTLFWGGNAVAGKLAAGHVSPMLLTLMRWTFACCLMAPFAIAHVRAEWPIIRRHLVRLFLLGACGFTLFNASLYLALNYTTAINATIEQSSMPLVVFVLNFLLFRTRVTPYQVAGFGLTLVGVALTASHGDVTTLLTLSLNVGDAIMLFGVLVYGAYTVALRVKPDLSWQSTIFCLSVAAFLASILAAGIEYSLGNTIWPDLTGTSAALYTAIFPALIAQSLYIKGVEAIGPNRANLFVNLVPIYGAGLAVLILGETLEFYHLLALAFVIGGILLAERGGRKTWADSAKNAGPSHPG</sequence>
<feature type="transmembrane region" description="Helical" evidence="6">
    <location>
        <begin position="69"/>
        <end position="88"/>
    </location>
</feature>
<feature type="domain" description="EamA" evidence="7">
    <location>
        <begin position="6"/>
        <end position="137"/>
    </location>
</feature>
<feature type="transmembrane region" description="Helical" evidence="6">
    <location>
        <begin position="94"/>
        <end position="115"/>
    </location>
</feature>
<feature type="transmembrane region" description="Helical" evidence="6">
    <location>
        <begin position="184"/>
        <end position="206"/>
    </location>
</feature>
<dbReference type="InterPro" id="IPR051258">
    <property type="entry name" value="Diverse_Substrate_Transporter"/>
</dbReference>
<dbReference type="InterPro" id="IPR000620">
    <property type="entry name" value="EamA_dom"/>
</dbReference>
<feature type="transmembrane region" description="Helical" evidence="6">
    <location>
        <begin position="247"/>
        <end position="265"/>
    </location>
</feature>
<dbReference type="SUPFAM" id="SSF103481">
    <property type="entry name" value="Multidrug resistance efflux transporter EmrE"/>
    <property type="match status" value="2"/>
</dbReference>
<keyword evidence="4 6" id="KW-1133">Transmembrane helix</keyword>
<accession>A0A371X1P8</accession>
<dbReference type="PANTHER" id="PTHR42920:SF11">
    <property type="entry name" value="INNER MEMBRANE PROTEIN YTFF"/>
    <property type="match status" value="1"/>
</dbReference>
<feature type="transmembrane region" description="Helical" evidence="6">
    <location>
        <begin position="38"/>
        <end position="57"/>
    </location>
</feature>
<evidence type="ECO:0000256" key="1">
    <source>
        <dbReference type="ARBA" id="ARBA00004651"/>
    </source>
</evidence>
<keyword evidence="9" id="KW-1185">Reference proteome</keyword>
<protein>
    <submittedName>
        <fullName evidence="8">DMT family transporter</fullName>
    </submittedName>
</protein>
<feature type="domain" description="EamA" evidence="7">
    <location>
        <begin position="154"/>
        <end position="286"/>
    </location>
</feature>
<comment type="caution">
    <text evidence="8">The sequence shown here is derived from an EMBL/GenBank/DDBJ whole genome shotgun (WGS) entry which is preliminary data.</text>
</comment>
<proteinExistence type="predicted"/>
<feature type="transmembrane region" description="Helical" evidence="6">
    <location>
        <begin position="271"/>
        <end position="287"/>
    </location>
</feature>
<evidence type="ECO:0000256" key="6">
    <source>
        <dbReference type="SAM" id="Phobius"/>
    </source>
</evidence>
<dbReference type="EMBL" id="QURL01000005">
    <property type="protein sequence ID" value="RFC63152.1"/>
    <property type="molecule type" value="Genomic_DNA"/>
</dbReference>